<comment type="caution">
    <text evidence="1">The sequence shown here is derived from an EMBL/GenBank/DDBJ whole genome shotgun (WGS) entry which is preliminary data.</text>
</comment>
<accession>A0ABQ2VN43</accession>
<gene>
    <name evidence="1" type="ORF">GCM10010211_77950</name>
</gene>
<evidence type="ECO:0000313" key="2">
    <source>
        <dbReference type="Proteomes" id="UP000654471"/>
    </source>
</evidence>
<dbReference type="EMBL" id="BMRP01000061">
    <property type="protein sequence ID" value="GGU98981.1"/>
    <property type="molecule type" value="Genomic_DNA"/>
</dbReference>
<evidence type="ECO:0000313" key="1">
    <source>
        <dbReference type="EMBL" id="GGU98981.1"/>
    </source>
</evidence>
<organism evidence="1 2">
    <name type="scientific">Streptomyces albospinus</name>
    <dbReference type="NCBI Taxonomy" id="285515"/>
    <lineage>
        <taxon>Bacteria</taxon>
        <taxon>Bacillati</taxon>
        <taxon>Actinomycetota</taxon>
        <taxon>Actinomycetes</taxon>
        <taxon>Kitasatosporales</taxon>
        <taxon>Streptomycetaceae</taxon>
        <taxon>Streptomyces</taxon>
    </lineage>
</organism>
<name>A0ABQ2VN43_9ACTN</name>
<reference evidence="2" key="1">
    <citation type="journal article" date="2019" name="Int. J. Syst. Evol. Microbiol.">
        <title>The Global Catalogue of Microorganisms (GCM) 10K type strain sequencing project: providing services to taxonomists for standard genome sequencing and annotation.</title>
        <authorList>
            <consortium name="The Broad Institute Genomics Platform"/>
            <consortium name="The Broad Institute Genome Sequencing Center for Infectious Disease"/>
            <person name="Wu L."/>
            <person name="Ma J."/>
        </authorList>
    </citation>
    <scope>NUCLEOTIDE SEQUENCE [LARGE SCALE GENOMIC DNA]</scope>
    <source>
        <strain evidence="2">JCM 3399</strain>
    </source>
</reference>
<proteinExistence type="predicted"/>
<sequence>MPRARLMDYDTLDRLLRPGTPREAPRASVTGVLEDIACGKRELRAVHHPLGFLCLPLVRDGARGVCVHLFGTGTPVDPTATPMHAHSWELRSYVLYGRVGNLPVIVADEARNPTHRIFEVFSAPSGVDELRPTSRLVHCEPGPAAFSGSGETYSLPAGEFHATVVTRGQPAATLVLGRSLPGHTDLSLGPLHGRGHRTVRRLCSAEHTERTVRTALGRIHAEQRE</sequence>
<dbReference type="Proteomes" id="UP000654471">
    <property type="component" value="Unassembled WGS sequence"/>
</dbReference>
<protein>
    <submittedName>
        <fullName evidence="1">Uncharacterized protein</fullName>
    </submittedName>
</protein>
<keyword evidence="2" id="KW-1185">Reference proteome</keyword>